<accession>A0A1W9KWW1</accession>
<keyword evidence="1" id="KW-1277">Toxin-antitoxin system</keyword>
<dbReference type="Gene3D" id="3.30.2310.20">
    <property type="entry name" value="RelE-like"/>
    <property type="match status" value="1"/>
</dbReference>
<dbReference type="Pfam" id="PF05016">
    <property type="entry name" value="ParE_toxin"/>
    <property type="match status" value="1"/>
</dbReference>
<dbReference type="InterPro" id="IPR035093">
    <property type="entry name" value="RelE/ParE_toxin_dom_sf"/>
</dbReference>
<dbReference type="InterPro" id="IPR007712">
    <property type="entry name" value="RelE/ParE_toxin"/>
</dbReference>
<sequence length="99" mass="11575">MKVRRLPPVDDEVIEAVQYYRAIDHKLGERLAADFEAMVLRIVHFPKSGRPLAGDLRQCAFKVFPFVLIYKAFEDDILIIAFANTHRRPGYWRDRLTSL</sequence>
<organism evidence="2 3">
    <name type="scientific">Rhodoferax ferrireducens</name>
    <dbReference type="NCBI Taxonomy" id="192843"/>
    <lineage>
        <taxon>Bacteria</taxon>
        <taxon>Pseudomonadati</taxon>
        <taxon>Pseudomonadota</taxon>
        <taxon>Betaproteobacteria</taxon>
        <taxon>Burkholderiales</taxon>
        <taxon>Comamonadaceae</taxon>
        <taxon>Rhodoferax</taxon>
    </lineage>
</organism>
<comment type="caution">
    <text evidence="2">The sequence shown here is derived from an EMBL/GenBank/DDBJ whole genome shotgun (WGS) entry which is preliminary data.</text>
</comment>
<evidence type="ECO:0000313" key="3">
    <source>
        <dbReference type="Proteomes" id="UP000192505"/>
    </source>
</evidence>
<dbReference type="AlphaFoldDB" id="A0A1W9KWW1"/>
<evidence type="ECO:0000256" key="1">
    <source>
        <dbReference type="ARBA" id="ARBA00022649"/>
    </source>
</evidence>
<evidence type="ECO:0008006" key="4">
    <source>
        <dbReference type="Google" id="ProtNLM"/>
    </source>
</evidence>
<name>A0A1W9KWW1_9BURK</name>
<protein>
    <recommendedName>
        <fullName evidence="4">Plasmid stabilization system</fullName>
    </recommendedName>
</protein>
<evidence type="ECO:0000313" key="2">
    <source>
        <dbReference type="EMBL" id="OQW89142.1"/>
    </source>
</evidence>
<proteinExistence type="predicted"/>
<dbReference type="Proteomes" id="UP000192505">
    <property type="component" value="Unassembled WGS sequence"/>
</dbReference>
<reference evidence="2 3" key="1">
    <citation type="submission" date="2017-01" db="EMBL/GenBank/DDBJ databases">
        <title>Novel large sulfur bacteria in the metagenomes of groundwater-fed chemosynthetic microbial mats in the Lake Huron basin.</title>
        <authorList>
            <person name="Sharrar A.M."/>
            <person name="Flood B.E."/>
            <person name="Bailey J.V."/>
            <person name="Jones D.S."/>
            <person name="Biddanda B."/>
            <person name="Ruberg S.A."/>
            <person name="Marcus D.N."/>
            <person name="Dick G.J."/>
        </authorList>
    </citation>
    <scope>NUCLEOTIDE SEQUENCE [LARGE SCALE GENOMIC DNA]</scope>
    <source>
        <strain evidence="2">A7</strain>
    </source>
</reference>
<dbReference type="EMBL" id="MTEI01000002">
    <property type="protein sequence ID" value="OQW89142.1"/>
    <property type="molecule type" value="Genomic_DNA"/>
</dbReference>
<gene>
    <name evidence="2" type="ORF">BWK72_04050</name>
</gene>